<dbReference type="Proteomes" id="UP000002408">
    <property type="component" value="Chromosome"/>
</dbReference>
<evidence type="ECO:0000256" key="5">
    <source>
        <dbReference type="ARBA" id="ARBA00023167"/>
    </source>
</evidence>
<dbReference type="InterPro" id="IPR038222">
    <property type="entry name" value="DHHA2_dom_sf"/>
</dbReference>
<dbReference type="PANTHER" id="PTHR12112:SF22">
    <property type="entry name" value="MANGANESE-DEPENDENT INORGANIC PYROPHOSPHATASE-RELATED"/>
    <property type="match status" value="1"/>
</dbReference>
<feature type="domain" description="CBS" evidence="10">
    <location>
        <begin position="72"/>
        <end position="131"/>
    </location>
</feature>
<dbReference type="Gene3D" id="3.90.1640.10">
    <property type="entry name" value="inorganic pyrophosphatase (n-terminal core)"/>
    <property type="match status" value="1"/>
</dbReference>
<comment type="cofactor">
    <cofactor evidence="1">
        <name>Mn(2+)</name>
        <dbReference type="ChEBI" id="CHEBI:29035"/>
    </cofactor>
</comment>
<keyword evidence="5" id="KW-0486">Methionine biosynthesis</keyword>
<evidence type="ECO:0000256" key="9">
    <source>
        <dbReference type="PROSITE-ProRule" id="PRU00703"/>
    </source>
</evidence>
<reference evidence="12" key="1">
    <citation type="journal article" date="2015" name="Microbiology">
        <title>Genome of Methanoregula boonei 6A8 reveals adaptations to oligotrophic peatland environments.</title>
        <authorList>
            <person name="Braeuer S."/>
            <person name="Cadillo-Quiroz H."/>
            <person name="Kyrpides N."/>
            <person name="Woyke T."/>
            <person name="Goodwin L."/>
            <person name="Detter C."/>
            <person name="Podell S."/>
            <person name="Yavitt J.B."/>
            <person name="Zinder S.H."/>
        </authorList>
    </citation>
    <scope>NUCLEOTIDE SEQUENCE [LARGE SCALE GENOMIC DNA]</scope>
    <source>
        <strain evidence="12">DSM 21154 / JCM 14090 / 6A8</strain>
    </source>
</reference>
<evidence type="ECO:0000256" key="1">
    <source>
        <dbReference type="ARBA" id="ARBA00001936"/>
    </source>
</evidence>
<dbReference type="InterPro" id="IPR004097">
    <property type="entry name" value="DHHA2"/>
</dbReference>
<dbReference type="RefSeq" id="WP_012106561.1">
    <property type="nucleotide sequence ID" value="NC_009712.1"/>
</dbReference>
<evidence type="ECO:0000259" key="10">
    <source>
        <dbReference type="PROSITE" id="PS51371"/>
    </source>
</evidence>
<dbReference type="NCBIfam" id="NF011443">
    <property type="entry name" value="PRK14869.1-5"/>
    <property type="match status" value="1"/>
</dbReference>
<organism evidence="11 12">
    <name type="scientific">Methanoregula boonei (strain DSM 21154 / JCM 14090 / 6A8)</name>
    <dbReference type="NCBI Taxonomy" id="456442"/>
    <lineage>
        <taxon>Archaea</taxon>
        <taxon>Methanobacteriati</taxon>
        <taxon>Methanobacteriota</taxon>
        <taxon>Stenosarchaea group</taxon>
        <taxon>Methanomicrobia</taxon>
        <taxon>Methanomicrobiales</taxon>
        <taxon>Methanoregulaceae</taxon>
        <taxon>Methanoregula</taxon>
    </lineage>
</organism>
<comment type="catalytic activity">
    <reaction evidence="8">
        <text>diphosphate + H2O = 2 phosphate + H(+)</text>
        <dbReference type="Rhea" id="RHEA:24576"/>
        <dbReference type="ChEBI" id="CHEBI:15377"/>
        <dbReference type="ChEBI" id="CHEBI:15378"/>
        <dbReference type="ChEBI" id="CHEBI:33019"/>
        <dbReference type="ChEBI" id="CHEBI:43474"/>
        <dbReference type="EC" id="3.6.1.1"/>
    </reaction>
</comment>
<keyword evidence="5" id="KW-0028">Amino-acid biosynthesis</keyword>
<dbReference type="AlphaFoldDB" id="A7I723"/>
<dbReference type="Pfam" id="PF02833">
    <property type="entry name" value="DHHA2"/>
    <property type="match status" value="1"/>
</dbReference>
<proteinExistence type="predicted"/>
<dbReference type="InterPro" id="IPR028979">
    <property type="entry name" value="Ser_kin/Pase_Hpr-like_N_sf"/>
</dbReference>
<dbReference type="GO" id="GO:0009086">
    <property type="term" value="P:methionine biosynthetic process"/>
    <property type="evidence" value="ECO:0007669"/>
    <property type="project" value="UniProtKB-KW"/>
</dbReference>
<dbReference type="EC" id="3.6.1.1" evidence="2"/>
<dbReference type="InterPro" id="IPR046342">
    <property type="entry name" value="CBS_dom_sf"/>
</dbReference>
<dbReference type="GO" id="GO:0005737">
    <property type="term" value="C:cytoplasm"/>
    <property type="evidence" value="ECO:0007669"/>
    <property type="project" value="InterPro"/>
</dbReference>
<evidence type="ECO:0000256" key="8">
    <source>
        <dbReference type="ARBA" id="ARBA00047820"/>
    </source>
</evidence>
<dbReference type="PANTHER" id="PTHR12112">
    <property type="entry name" value="BNIP - RELATED"/>
    <property type="match status" value="1"/>
</dbReference>
<dbReference type="OrthoDB" id="114945at2157"/>
<keyword evidence="12" id="KW-1185">Reference proteome</keyword>
<dbReference type="SUPFAM" id="SSF54631">
    <property type="entry name" value="CBS-domain pair"/>
    <property type="match status" value="1"/>
</dbReference>
<dbReference type="Gene3D" id="3.40.1390.20">
    <property type="entry name" value="HprK N-terminal domain-like"/>
    <property type="match status" value="1"/>
</dbReference>
<evidence type="ECO:0000313" key="12">
    <source>
        <dbReference type="Proteomes" id="UP000002408"/>
    </source>
</evidence>
<evidence type="ECO:0000256" key="3">
    <source>
        <dbReference type="ARBA" id="ARBA00022723"/>
    </source>
</evidence>
<accession>A7I723</accession>
<sequence>MTQIYCFGHRQPDTDSIASVLGYADFKNRSEPGRYVPARCGELNGESKFMLERYGVAAPAFIPTVEPTLADITYKPVFALSEDVPAVDVAALMAKEELRNVIITDAEGKPAGMIGEHALANAYIDTLHLATLAVTPVPIGTLARILSAEVLVSAHATLEGRVYIAIDALHVTLAKMTEKDIAVVGDNEPAQLALVSAGIAALIIAEGAPVGSRVISAAQQHRVSVLSTKLDAFGVGKMINLALPARAMMETRVPVLACTETIAKARQVVAGSTFRAACVVSPDGKLRGILTRTTLLDDVRRPVVLLDHNEASQAVPGIEEADVVEIIDHHRLGAITTLRPIRFFNDPVGATSTIITMKFREAGLSPSREIAGILLCGILSDTLGLRMSTTTHQDQTAVKYLAGIAGEDAEKLAVELLEAGMDLSGVPLDALLARDTKLFTLADRSVEIAQVMVPAFAWNRARDSEIAAALEKARDKSGAALSLALFTNIPENASDLYGAGDAGLLTKVFGTPLPARLPGVMSRKKDFVPWLGEKLRKC</sequence>
<dbReference type="NCBIfam" id="NF011442">
    <property type="entry name" value="PRK14869.1-4"/>
    <property type="match status" value="1"/>
</dbReference>
<dbReference type="STRING" id="456442.Mboo_1016"/>
<dbReference type="KEGG" id="mbn:Mboo_1016"/>
<dbReference type="SMART" id="SM01131">
    <property type="entry name" value="DHHA2"/>
    <property type="match status" value="1"/>
</dbReference>
<gene>
    <name evidence="11" type="ordered locus">Mboo_1016</name>
</gene>
<dbReference type="GO" id="GO:0004427">
    <property type="term" value="F:inorganic diphosphate phosphatase activity"/>
    <property type="evidence" value="ECO:0007669"/>
    <property type="project" value="UniProtKB-EC"/>
</dbReference>
<dbReference type="HOGENOM" id="CLU_025243_1_0_2"/>
<dbReference type="eggNOG" id="arCOG01567">
    <property type="taxonomic scope" value="Archaea"/>
</dbReference>
<dbReference type="InterPro" id="IPR001667">
    <property type="entry name" value="DDH_dom"/>
</dbReference>
<dbReference type="EMBL" id="CP000780">
    <property type="protein sequence ID" value="ABS55534.1"/>
    <property type="molecule type" value="Genomic_DNA"/>
</dbReference>
<keyword evidence="4 11" id="KW-0378">Hydrolase</keyword>
<dbReference type="Gene3D" id="3.10.310.20">
    <property type="entry name" value="DHHA2 domain"/>
    <property type="match status" value="1"/>
</dbReference>
<evidence type="ECO:0000256" key="6">
    <source>
        <dbReference type="ARBA" id="ARBA00023211"/>
    </source>
</evidence>
<keyword evidence="3" id="KW-0479">Metal-binding</keyword>
<dbReference type="SUPFAM" id="SSF75138">
    <property type="entry name" value="HprK N-terminal domain-like"/>
    <property type="match status" value="1"/>
</dbReference>
<name>A7I723_METB6</name>
<dbReference type="SUPFAM" id="SSF64182">
    <property type="entry name" value="DHH phosphoesterases"/>
    <property type="match status" value="1"/>
</dbReference>
<keyword evidence="6" id="KW-0464">Manganese</keyword>
<dbReference type="PROSITE" id="PS51371">
    <property type="entry name" value="CBS"/>
    <property type="match status" value="2"/>
</dbReference>
<dbReference type="Gene3D" id="3.10.580.10">
    <property type="entry name" value="CBS-domain"/>
    <property type="match status" value="1"/>
</dbReference>
<protein>
    <recommendedName>
        <fullName evidence="2">inorganic diphosphatase</fullName>
        <ecNumber evidence="2">3.6.1.1</ecNumber>
    </recommendedName>
    <alternativeName>
        <fullName evidence="7">Pyrophosphate phospho-hydrolase</fullName>
    </alternativeName>
</protein>
<evidence type="ECO:0000256" key="2">
    <source>
        <dbReference type="ARBA" id="ARBA00012146"/>
    </source>
</evidence>
<feature type="domain" description="CBS" evidence="10">
    <location>
        <begin position="249"/>
        <end position="305"/>
    </location>
</feature>
<dbReference type="InterPro" id="IPR000644">
    <property type="entry name" value="CBS_dom"/>
</dbReference>
<evidence type="ECO:0000256" key="4">
    <source>
        <dbReference type="ARBA" id="ARBA00022801"/>
    </source>
</evidence>
<keyword evidence="9" id="KW-0129">CBS domain</keyword>
<dbReference type="Pfam" id="PF01368">
    <property type="entry name" value="DHH"/>
    <property type="match status" value="1"/>
</dbReference>
<dbReference type="InterPro" id="IPR038763">
    <property type="entry name" value="DHH_sf"/>
</dbReference>
<evidence type="ECO:0000256" key="7">
    <source>
        <dbReference type="ARBA" id="ARBA00032535"/>
    </source>
</evidence>
<dbReference type="GeneID" id="5411752"/>
<dbReference type="Pfam" id="PF07085">
    <property type="entry name" value="DRTGG"/>
    <property type="match status" value="1"/>
</dbReference>
<dbReference type="InterPro" id="IPR010766">
    <property type="entry name" value="DRTGG"/>
</dbReference>
<dbReference type="GO" id="GO:0046872">
    <property type="term" value="F:metal ion binding"/>
    <property type="evidence" value="ECO:0007669"/>
    <property type="project" value="UniProtKB-KW"/>
</dbReference>
<evidence type="ECO:0000313" key="11">
    <source>
        <dbReference type="EMBL" id="ABS55534.1"/>
    </source>
</evidence>
<dbReference type="Pfam" id="PF00571">
    <property type="entry name" value="CBS"/>
    <property type="match status" value="2"/>
</dbReference>